<sequence length="176" mass="19502">MAESGGDRRRAAAHGERWRRSPERQGSGAKRERGKDDGEMLTGVRPARGGDGERRRGMTGGRRRTADGLRNHLANKMRVVRGREENGRGRRRRSKAAAMAVLTGAQGGEGSGGGFRQRRGGRDDPHECRGSARRLAATGAVAAAAERRATVLGRWRAWERVVAKRKREKRRRGRFI</sequence>
<gene>
    <name evidence="2" type="primary">OSJNBa0034G14.14</name>
</gene>
<dbReference type="Proteomes" id="UP000000763">
    <property type="component" value="Chromosome 6"/>
</dbReference>
<accession>Q69KS6</accession>
<dbReference type="EMBL" id="AP005910">
    <property type="protein sequence ID" value="BAD36483.1"/>
    <property type="molecule type" value="Genomic_DNA"/>
</dbReference>
<feature type="compositionally biased region" description="Basic and acidic residues" evidence="1">
    <location>
        <begin position="120"/>
        <end position="130"/>
    </location>
</feature>
<name>Q69KS6_ORYSJ</name>
<reference evidence="3" key="2">
    <citation type="journal article" date="2008" name="Nucleic Acids Res.">
        <title>The rice annotation project database (RAP-DB): 2008 update.</title>
        <authorList>
            <consortium name="The rice annotation project (RAP)"/>
        </authorList>
    </citation>
    <scope>GENOME REANNOTATION</scope>
    <source>
        <strain evidence="3">cv. Nipponbare</strain>
    </source>
</reference>
<evidence type="ECO:0000313" key="2">
    <source>
        <dbReference type="EMBL" id="BAD36483.1"/>
    </source>
</evidence>
<feature type="compositionally biased region" description="Gly residues" evidence="1">
    <location>
        <begin position="105"/>
        <end position="115"/>
    </location>
</feature>
<protein>
    <recommendedName>
        <fullName evidence="4">Retrotransposon protein, putative, Ty3-gypsy subclass</fullName>
    </recommendedName>
</protein>
<evidence type="ECO:0000313" key="3">
    <source>
        <dbReference type="Proteomes" id="UP000000763"/>
    </source>
</evidence>
<proteinExistence type="predicted"/>
<organism evidence="2 3">
    <name type="scientific">Oryza sativa subsp. japonica</name>
    <name type="common">Rice</name>
    <dbReference type="NCBI Taxonomy" id="39947"/>
    <lineage>
        <taxon>Eukaryota</taxon>
        <taxon>Viridiplantae</taxon>
        <taxon>Streptophyta</taxon>
        <taxon>Embryophyta</taxon>
        <taxon>Tracheophyta</taxon>
        <taxon>Spermatophyta</taxon>
        <taxon>Magnoliopsida</taxon>
        <taxon>Liliopsida</taxon>
        <taxon>Poales</taxon>
        <taxon>Poaceae</taxon>
        <taxon>BOP clade</taxon>
        <taxon>Oryzoideae</taxon>
        <taxon>Oryzeae</taxon>
        <taxon>Oryzinae</taxon>
        <taxon>Oryza</taxon>
        <taxon>Oryza sativa</taxon>
    </lineage>
</organism>
<dbReference type="AlphaFoldDB" id="Q69KS6"/>
<evidence type="ECO:0008006" key="4">
    <source>
        <dbReference type="Google" id="ProtNLM"/>
    </source>
</evidence>
<reference evidence="3" key="1">
    <citation type="journal article" date="2005" name="Nature">
        <title>The map-based sequence of the rice genome.</title>
        <authorList>
            <consortium name="International rice genome sequencing project (IRGSP)"/>
            <person name="Matsumoto T."/>
            <person name="Wu J."/>
            <person name="Kanamori H."/>
            <person name="Katayose Y."/>
            <person name="Fujisawa M."/>
            <person name="Namiki N."/>
            <person name="Mizuno H."/>
            <person name="Yamamoto K."/>
            <person name="Antonio B.A."/>
            <person name="Baba T."/>
            <person name="Sakata K."/>
            <person name="Nagamura Y."/>
            <person name="Aoki H."/>
            <person name="Arikawa K."/>
            <person name="Arita K."/>
            <person name="Bito T."/>
            <person name="Chiden Y."/>
            <person name="Fujitsuka N."/>
            <person name="Fukunaka R."/>
            <person name="Hamada M."/>
            <person name="Harada C."/>
            <person name="Hayashi A."/>
            <person name="Hijishita S."/>
            <person name="Honda M."/>
            <person name="Hosokawa S."/>
            <person name="Ichikawa Y."/>
            <person name="Idonuma A."/>
            <person name="Iijima M."/>
            <person name="Ikeda M."/>
            <person name="Ikeno M."/>
            <person name="Ito K."/>
            <person name="Ito S."/>
            <person name="Ito T."/>
            <person name="Ito Y."/>
            <person name="Ito Y."/>
            <person name="Iwabuchi A."/>
            <person name="Kamiya K."/>
            <person name="Karasawa W."/>
            <person name="Kurita K."/>
            <person name="Katagiri S."/>
            <person name="Kikuta A."/>
            <person name="Kobayashi H."/>
            <person name="Kobayashi N."/>
            <person name="Machita K."/>
            <person name="Maehara T."/>
            <person name="Masukawa M."/>
            <person name="Mizubayashi T."/>
            <person name="Mukai Y."/>
            <person name="Nagasaki H."/>
            <person name="Nagata Y."/>
            <person name="Naito S."/>
            <person name="Nakashima M."/>
            <person name="Nakama Y."/>
            <person name="Nakamichi Y."/>
            <person name="Nakamura M."/>
            <person name="Meguro A."/>
            <person name="Negishi M."/>
            <person name="Ohta I."/>
            <person name="Ohta T."/>
            <person name="Okamoto M."/>
            <person name="Ono N."/>
            <person name="Saji S."/>
            <person name="Sakaguchi M."/>
            <person name="Sakai K."/>
            <person name="Shibata M."/>
            <person name="Shimokawa T."/>
            <person name="Song J."/>
            <person name="Takazaki Y."/>
            <person name="Terasawa K."/>
            <person name="Tsugane M."/>
            <person name="Tsuji K."/>
            <person name="Ueda S."/>
            <person name="Waki K."/>
            <person name="Yamagata H."/>
            <person name="Yamamoto M."/>
            <person name="Yamamoto S."/>
            <person name="Yamane H."/>
            <person name="Yoshiki S."/>
            <person name="Yoshihara R."/>
            <person name="Yukawa K."/>
            <person name="Zhong H."/>
            <person name="Yano M."/>
            <person name="Yuan Q."/>
            <person name="Ouyang S."/>
            <person name="Liu J."/>
            <person name="Jones K.M."/>
            <person name="Gansberger K."/>
            <person name="Moffat K."/>
            <person name="Hill J."/>
            <person name="Bera J."/>
            <person name="Fadrosh D."/>
            <person name="Jin S."/>
            <person name="Johri S."/>
            <person name="Kim M."/>
            <person name="Overton L."/>
            <person name="Reardon M."/>
            <person name="Tsitrin T."/>
            <person name="Vuong H."/>
            <person name="Weaver B."/>
            <person name="Ciecko A."/>
            <person name="Tallon L."/>
            <person name="Jackson J."/>
            <person name="Pai G."/>
            <person name="Aken S.V."/>
            <person name="Utterback T."/>
            <person name="Reidmuller S."/>
            <person name="Feldblyum T."/>
            <person name="Hsiao J."/>
            <person name="Zismann V."/>
            <person name="Iobst S."/>
            <person name="de Vazeille A.R."/>
            <person name="Buell C.R."/>
            <person name="Ying K."/>
            <person name="Li Y."/>
            <person name="Lu T."/>
            <person name="Huang Y."/>
            <person name="Zhao Q."/>
            <person name="Feng Q."/>
            <person name="Zhang L."/>
            <person name="Zhu J."/>
            <person name="Weng Q."/>
            <person name="Mu J."/>
            <person name="Lu Y."/>
            <person name="Fan D."/>
            <person name="Liu Y."/>
            <person name="Guan J."/>
            <person name="Zhang Y."/>
            <person name="Yu S."/>
            <person name="Liu X."/>
            <person name="Zhang Y."/>
            <person name="Hong G."/>
            <person name="Han B."/>
            <person name="Choisne N."/>
            <person name="Demange N."/>
            <person name="Orjeda G."/>
            <person name="Samain S."/>
            <person name="Cattolico L."/>
            <person name="Pelletier E."/>
            <person name="Couloux A."/>
            <person name="Segurens B."/>
            <person name="Wincker P."/>
            <person name="D'Hont A."/>
            <person name="Scarpelli C."/>
            <person name="Weissenbach J."/>
            <person name="Salanoubat M."/>
            <person name="Quetier F."/>
            <person name="Yu Y."/>
            <person name="Kim H.R."/>
            <person name="Rambo T."/>
            <person name="Currie J."/>
            <person name="Collura K."/>
            <person name="Luo M."/>
            <person name="Yang T."/>
            <person name="Ammiraju J.S.S."/>
            <person name="Engler F."/>
            <person name="Soderlund C."/>
            <person name="Wing R.A."/>
            <person name="Palmer L.E."/>
            <person name="de la Bastide M."/>
            <person name="Spiegel L."/>
            <person name="Nascimento L."/>
            <person name="Zutavern T."/>
            <person name="O'Shaughnessy A."/>
            <person name="Dike S."/>
            <person name="Dedhia N."/>
            <person name="Preston R."/>
            <person name="Balija V."/>
            <person name="McCombie W.R."/>
            <person name="Chow T."/>
            <person name="Chen H."/>
            <person name="Chung M."/>
            <person name="Chen C."/>
            <person name="Shaw J."/>
            <person name="Wu H."/>
            <person name="Hsiao K."/>
            <person name="Chao Y."/>
            <person name="Chu M."/>
            <person name="Cheng C."/>
            <person name="Hour A."/>
            <person name="Lee P."/>
            <person name="Lin S."/>
            <person name="Lin Y."/>
            <person name="Liou J."/>
            <person name="Liu S."/>
            <person name="Hsing Y."/>
            <person name="Raghuvanshi S."/>
            <person name="Mohanty A."/>
            <person name="Bharti A.K."/>
            <person name="Gaur A."/>
            <person name="Gupta V."/>
            <person name="Kumar D."/>
            <person name="Ravi V."/>
            <person name="Vij S."/>
            <person name="Kapur A."/>
            <person name="Khurana P."/>
            <person name="Khurana P."/>
            <person name="Khurana J.P."/>
            <person name="Tyagi A.K."/>
            <person name="Gaikwad K."/>
            <person name="Singh A."/>
            <person name="Dalal V."/>
            <person name="Srivastava S."/>
            <person name="Dixit A."/>
            <person name="Pal A.K."/>
            <person name="Ghazi I.A."/>
            <person name="Yadav M."/>
            <person name="Pandit A."/>
            <person name="Bhargava A."/>
            <person name="Sureshbabu K."/>
            <person name="Batra K."/>
            <person name="Sharma T.R."/>
            <person name="Mohapatra T."/>
            <person name="Singh N.K."/>
            <person name="Messing J."/>
            <person name="Nelson A.B."/>
            <person name="Fuks G."/>
            <person name="Kavchok S."/>
            <person name="Keizer G."/>
            <person name="Linton E."/>
            <person name="Llaca V."/>
            <person name="Song R."/>
            <person name="Tanyolac B."/>
            <person name="Young S."/>
            <person name="Ho-Il K."/>
            <person name="Hahn J.H."/>
            <person name="Sangsakoo G."/>
            <person name="Vanavichit A."/>
            <person name="de Mattos Luiz.A.T."/>
            <person name="Zimmer P.D."/>
            <person name="Malone G."/>
            <person name="Dellagostin O."/>
            <person name="de Oliveira A.C."/>
            <person name="Bevan M."/>
            <person name="Bancroft I."/>
            <person name="Minx P."/>
            <person name="Cordum H."/>
            <person name="Wilson R."/>
            <person name="Cheng Z."/>
            <person name="Jin W."/>
            <person name="Jiang J."/>
            <person name="Leong S.A."/>
            <person name="Iwama H."/>
            <person name="Gojobori T."/>
            <person name="Itoh T."/>
            <person name="Niimura Y."/>
            <person name="Fujii Y."/>
            <person name="Habara T."/>
            <person name="Sakai H."/>
            <person name="Sato Y."/>
            <person name="Wilson G."/>
            <person name="Kumar K."/>
            <person name="McCouch S."/>
            <person name="Juretic N."/>
            <person name="Hoen D."/>
            <person name="Wright S."/>
            <person name="Bruskiewich R."/>
            <person name="Bureau T."/>
            <person name="Miyao A."/>
            <person name="Hirochika H."/>
            <person name="Nishikawa T."/>
            <person name="Kadowaki K."/>
            <person name="Sugiura M."/>
            <person name="Burr B."/>
            <person name="Sasaki T."/>
        </authorList>
    </citation>
    <scope>NUCLEOTIDE SEQUENCE [LARGE SCALE GENOMIC DNA]</scope>
    <source>
        <strain evidence="3">cv. Nipponbare</strain>
    </source>
</reference>
<feature type="region of interest" description="Disordered" evidence="1">
    <location>
        <begin position="1"/>
        <end position="133"/>
    </location>
</feature>
<evidence type="ECO:0000256" key="1">
    <source>
        <dbReference type="SAM" id="MobiDB-lite"/>
    </source>
</evidence>
<feature type="compositionally biased region" description="Basic and acidic residues" evidence="1">
    <location>
        <begin position="1"/>
        <end position="38"/>
    </location>
</feature>